<organism evidence="1">
    <name type="scientific">Arundo donax</name>
    <name type="common">Giant reed</name>
    <name type="synonym">Donax arundinaceus</name>
    <dbReference type="NCBI Taxonomy" id="35708"/>
    <lineage>
        <taxon>Eukaryota</taxon>
        <taxon>Viridiplantae</taxon>
        <taxon>Streptophyta</taxon>
        <taxon>Embryophyta</taxon>
        <taxon>Tracheophyta</taxon>
        <taxon>Spermatophyta</taxon>
        <taxon>Magnoliopsida</taxon>
        <taxon>Liliopsida</taxon>
        <taxon>Poales</taxon>
        <taxon>Poaceae</taxon>
        <taxon>PACMAD clade</taxon>
        <taxon>Arundinoideae</taxon>
        <taxon>Arundineae</taxon>
        <taxon>Arundo</taxon>
    </lineage>
</organism>
<protein>
    <submittedName>
        <fullName evidence="1">Uncharacterized protein</fullName>
    </submittedName>
</protein>
<accession>A0A0A8Y631</accession>
<evidence type="ECO:0000313" key="1">
    <source>
        <dbReference type="EMBL" id="JAD21484.1"/>
    </source>
</evidence>
<dbReference type="AlphaFoldDB" id="A0A0A8Y631"/>
<reference evidence="1" key="2">
    <citation type="journal article" date="2015" name="Data Brief">
        <title>Shoot transcriptome of the giant reed, Arundo donax.</title>
        <authorList>
            <person name="Barrero R.A."/>
            <person name="Guerrero F.D."/>
            <person name="Moolhuijzen P."/>
            <person name="Goolsby J.A."/>
            <person name="Tidwell J."/>
            <person name="Bellgard S.E."/>
            <person name="Bellgard M.I."/>
        </authorList>
    </citation>
    <scope>NUCLEOTIDE SEQUENCE</scope>
    <source>
        <tissue evidence="1">Shoot tissue taken approximately 20 cm above the soil surface</tissue>
    </source>
</reference>
<reference evidence="1" key="1">
    <citation type="submission" date="2014-09" db="EMBL/GenBank/DDBJ databases">
        <authorList>
            <person name="Magalhaes I.L.F."/>
            <person name="Oliveira U."/>
            <person name="Santos F.R."/>
            <person name="Vidigal T.H.D.A."/>
            <person name="Brescovit A.D."/>
            <person name="Santos A.J."/>
        </authorList>
    </citation>
    <scope>NUCLEOTIDE SEQUENCE</scope>
    <source>
        <tissue evidence="1">Shoot tissue taken approximately 20 cm above the soil surface</tissue>
    </source>
</reference>
<sequence>MDPPTPEPPVQSLLTFTISSLSHSLGSMVVSKKEVRMVERLRRG</sequence>
<name>A0A0A8Y631_ARUDO</name>
<dbReference type="EMBL" id="GBRH01276411">
    <property type="protein sequence ID" value="JAD21484.1"/>
    <property type="molecule type" value="Transcribed_RNA"/>
</dbReference>
<proteinExistence type="predicted"/>